<dbReference type="Proteomes" id="UP001432222">
    <property type="component" value="Chromosome"/>
</dbReference>
<dbReference type="EMBL" id="CP108110">
    <property type="protein sequence ID" value="WUQ86784.1"/>
    <property type="molecule type" value="Genomic_DNA"/>
</dbReference>
<feature type="transmembrane region" description="Helical" evidence="1">
    <location>
        <begin position="115"/>
        <end position="135"/>
    </location>
</feature>
<accession>A0ABZ1U7D1</accession>
<organism evidence="2 3">
    <name type="scientific">Kitasatospora purpeofusca</name>
    <dbReference type="NCBI Taxonomy" id="67352"/>
    <lineage>
        <taxon>Bacteria</taxon>
        <taxon>Bacillati</taxon>
        <taxon>Actinomycetota</taxon>
        <taxon>Actinomycetes</taxon>
        <taxon>Kitasatosporales</taxon>
        <taxon>Streptomycetaceae</taxon>
        <taxon>Kitasatospora</taxon>
    </lineage>
</organism>
<gene>
    <name evidence="2" type="ORF">OHA16_29785</name>
</gene>
<evidence type="ECO:0000256" key="1">
    <source>
        <dbReference type="SAM" id="Phobius"/>
    </source>
</evidence>
<evidence type="ECO:0000313" key="3">
    <source>
        <dbReference type="Proteomes" id="UP001432222"/>
    </source>
</evidence>
<dbReference type="RefSeq" id="WP_328957375.1">
    <property type="nucleotide sequence ID" value="NZ_CP108110.1"/>
</dbReference>
<keyword evidence="1" id="KW-1133">Transmembrane helix</keyword>
<name>A0ABZ1U7D1_9ACTN</name>
<keyword evidence="1" id="KW-0472">Membrane</keyword>
<evidence type="ECO:0000313" key="2">
    <source>
        <dbReference type="EMBL" id="WUQ86784.1"/>
    </source>
</evidence>
<reference evidence="2" key="1">
    <citation type="submission" date="2022-10" db="EMBL/GenBank/DDBJ databases">
        <title>The complete genomes of actinobacterial strains from the NBC collection.</title>
        <authorList>
            <person name="Joergensen T.S."/>
            <person name="Alvarez Arevalo M."/>
            <person name="Sterndorff E.B."/>
            <person name="Faurdal D."/>
            <person name="Vuksanovic O."/>
            <person name="Mourched A.-S."/>
            <person name="Charusanti P."/>
            <person name="Shaw S."/>
            <person name="Blin K."/>
            <person name="Weber T."/>
        </authorList>
    </citation>
    <scope>NUCLEOTIDE SEQUENCE</scope>
    <source>
        <strain evidence="2">NBC_00222</strain>
    </source>
</reference>
<keyword evidence="1" id="KW-0812">Transmembrane</keyword>
<sequence>MNLLALLIGSVFAGSAYWAGSRASRTFRINRYGTRYRARVVSVTSRPVGDENRVEDTVRVRFEVADGPAVEADTSIALRGATGLGPGDPVEVAHLPRFPDKVVVLGFPHATGVGLLGYSCVLFAVMTVFFFWMAARIG</sequence>
<keyword evidence="3" id="KW-1185">Reference proteome</keyword>
<proteinExistence type="predicted"/>
<protein>
    <submittedName>
        <fullName evidence="2">DUF3592 domain-containing protein</fullName>
    </submittedName>
</protein>